<evidence type="ECO:0000313" key="3">
    <source>
        <dbReference type="EMBL" id="GEU48041.1"/>
    </source>
</evidence>
<evidence type="ECO:0000259" key="2">
    <source>
        <dbReference type="Pfam" id="PF26130"/>
    </source>
</evidence>
<dbReference type="EMBL" id="BKCJ010002362">
    <property type="protein sequence ID" value="GEU48041.1"/>
    <property type="molecule type" value="Genomic_DNA"/>
</dbReference>
<evidence type="ECO:0000256" key="1">
    <source>
        <dbReference type="SAM" id="MobiDB-lite"/>
    </source>
</evidence>
<proteinExistence type="predicted"/>
<dbReference type="InterPro" id="IPR058594">
    <property type="entry name" value="PB1-like_dom_pln"/>
</dbReference>
<accession>A0A6L2KF06</accession>
<gene>
    <name evidence="3" type="ORF">Tci_020019</name>
</gene>
<reference evidence="3" key="1">
    <citation type="journal article" date="2019" name="Sci. Rep.">
        <title>Draft genome of Tanacetum cinerariifolium, the natural source of mosquito coil.</title>
        <authorList>
            <person name="Yamashiro T."/>
            <person name="Shiraishi A."/>
            <person name="Satake H."/>
            <person name="Nakayama K."/>
        </authorList>
    </citation>
    <scope>NUCLEOTIDE SEQUENCE</scope>
</reference>
<comment type="caution">
    <text evidence="3">The sequence shown here is derived from an EMBL/GenBank/DDBJ whole genome shotgun (WGS) entry which is preliminary data.</text>
</comment>
<feature type="domain" description="PB1-like" evidence="2">
    <location>
        <begin position="22"/>
        <end position="85"/>
    </location>
</feature>
<dbReference type="Pfam" id="PF26130">
    <property type="entry name" value="PB1-like"/>
    <property type="match status" value="1"/>
</dbReference>
<protein>
    <submittedName>
        <fullName evidence="3">Transposase, MuDR</fullName>
    </submittedName>
</protein>
<organism evidence="3">
    <name type="scientific">Tanacetum cinerariifolium</name>
    <name type="common">Dalmatian daisy</name>
    <name type="synonym">Chrysanthemum cinerariifolium</name>
    <dbReference type="NCBI Taxonomy" id="118510"/>
    <lineage>
        <taxon>Eukaryota</taxon>
        <taxon>Viridiplantae</taxon>
        <taxon>Streptophyta</taxon>
        <taxon>Embryophyta</taxon>
        <taxon>Tracheophyta</taxon>
        <taxon>Spermatophyta</taxon>
        <taxon>Magnoliopsida</taxon>
        <taxon>eudicotyledons</taxon>
        <taxon>Gunneridae</taxon>
        <taxon>Pentapetalae</taxon>
        <taxon>asterids</taxon>
        <taxon>campanulids</taxon>
        <taxon>Asterales</taxon>
        <taxon>Asteraceae</taxon>
        <taxon>Asteroideae</taxon>
        <taxon>Anthemideae</taxon>
        <taxon>Anthemidinae</taxon>
        <taxon>Tanacetum</taxon>
    </lineage>
</organism>
<name>A0A6L2KF06_TANCI</name>
<sequence length="154" mass="17451">MHQWLVCEEHEVDVTIYDTYKEFFSVNVHHGGSFTPKGGMEYILGDISFVDLLDVNGFSVHTVGDIVKELGYSEIEVRYYHFMIPGNPPLLRSGEILWVDKEDYEEDSGCGSSKGKEPEVDASGNEAQHFDPFENLDDILEQYAKDNIAEAESH</sequence>
<dbReference type="AlphaFoldDB" id="A0A6L2KF06"/>
<feature type="region of interest" description="Disordered" evidence="1">
    <location>
        <begin position="105"/>
        <end position="128"/>
    </location>
</feature>